<dbReference type="Proteomes" id="UP001150907">
    <property type="component" value="Unassembled WGS sequence"/>
</dbReference>
<accession>A0A9W8EDY3</accession>
<feature type="signal peptide" evidence="1">
    <location>
        <begin position="1"/>
        <end position="21"/>
    </location>
</feature>
<protein>
    <submittedName>
        <fullName evidence="2">Uncharacterized protein</fullName>
    </submittedName>
</protein>
<evidence type="ECO:0000313" key="2">
    <source>
        <dbReference type="EMBL" id="KAJ2001469.1"/>
    </source>
</evidence>
<keyword evidence="3" id="KW-1185">Reference proteome</keyword>
<feature type="non-terminal residue" evidence="2">
    <location>
        <position position="173"/>
    </location>
</feature>
<feature type="chain" id="PRO_5040795601" evidence="1">
    <location>
        <begin position="22"/>
        <end position="173"/>
    </location>
</feature>
<proteinExistence type="predicted"/>
<evidence type="ECO:0000256" key="1">
    <source>
        <dbReference type="SAM" id="SignalP"/>
    </source>
</evidence>
<dbReference type="EMBL" id="JANBQF010000404">
    <property type="protein sequence ID" value="KAJ2001469.1"/>
    <property type="molecule type" value="Genomic_DNA"/>
</dbReference>
<evidence type="ECO:0000313" key="3">
    <source>
        <dbReference type="Proteomes" id="UP001150907"/>
    </source>
</evidence>
<reference evidence="2" key="1">
    <citation type="submission" date="2022-07" db="EMBL/GenBank/DDBJ databases">
        <title>Phylogenomic reconstructions and comparative analyses of Kickxellomycotina fungi.</title>
        <authorList>
            <person name="Reynolds N.K."/>
            <person name="Stajich J.E."/>
            <person name="Barry K."/>
            <person name="Grigoriev I.V."/>
            <person name="Crous P."/>
            <person name="Smith M.E."/>
        </authorList>
    </citation>
    <scope>NUCLEOTIDE SEQUENCE</scope>
    <source>
        <strain evidence="2">IMI 214461</strain>
    </source>
</reference>
<name>A0A9W8EDY3_9FUNG</name>
<dbReference type="OrthoDB" id="19639at2759"/>
<comment type="caution">
    <text evidence="2">The sequence shown here is derived from an EMBL/GenBank/DDBJ whole genome shotgun (WGS) entry which is preliminary data.</text>
</comment>
<dbReference type="AlphaFoldDB" id="A0A9W8EDY3"/>
<sequence length="173" mass="18600">MSAVGWLVTVALLAALAHVGGHSDRPLAAAAKKRKSASQQVCDGVCTVALRAVHLAFSIHRAFQAWVQNSLNQAELDVQELLQGDDTVELAEKRQHLADFLQSLPQRPEHFVAVLPEASIGSQTASAADAVEILCACALLAKVPRLTVYTRNGSLKSAFDDIAYRLRKSSMAQ</sequence>
<gene>
    <name evidence="2" type="ORF">H4R26_004123</name>
</gene>
<organism evidence="2 3">
    <name type="scientific">Coemansia thaxteri</name>
    <dbReference type="NCBI Taxonomy" id="2663907"/>
    <lineage>
        <taxon>Eukaryota</taxon>
        <taxon>Fungi</taxon>
        <taxon>Fungi incertae sedis</taxon>
        <taxon>Zoopagomycota</taxon>
        <taxon>Kickxellomycotina</taxon>
        <taxon>Kickxellomycetes</taxon>
        <taxon>Kickxellales</taxon>
        <taxon>Kickxellaceae</taxon>
        <taxon>Coemansia</taxon>
    </lineage>
</organism>
<keyword evidence="1" id="KW-0732">Signal</keyword>